<evidence type="ECO:0000256" key="1">
    <source>
        <dbReference type="SAM" id="Phobius"/>
    </source>
</evidence>
<reference evidence="2 3" key="1">
    <citation type="submission" date="2018-12" db="EMBL/GenBank/DDBJ databases">
        <title>Complete genome sequence of Haloplanus rallus MBLA0036.</title>
        <authorList>
            <person name="Nam Y.-d."/>
            <person name="Kang J."/>
            <person name="Chung W.-H."/>
            <person name="Park Y.S."/>
        </authorList>
    </citation>
    <scope>NUCLEOTIDE SEQUENCE [LARGE SCALE GENOMIC DNA]</scope>
    <source>
        <strain evidence="2 3">MBLA0036</strain>
    </source>
</reference>
<feature type="transmembrane region" description="Helical" evidence="1">
    <location>
        <begin position="86"/>
        <end position="109"/>
    </location>
</feature>
<sequence>MLLATTGLLVAIGFAAWLIGEFFEYRGIGVIGAVLIIAVGAAITLTGLEYRSGVSKQFAYQTINNSTVVDNTTSTVRYRTTDVGEAFGATVLASLGIGGLLMLLGTMLLSQQLISEEVY</sequence>
<dbReference type="RefSeq" id="WP_157690385.1">
    <property type="nucleotide sequence ID" value="NZ_CP034345.1"/>
</dbReference>
<keyword evidence="1" id="KW-1133">Transmembrane helix</keyword>
<dbReference type="EMBL" id="CP034345">
    <property type="protein sequence ID" value="QGX95926.1"/>
    <property type="molecule type" value="Genomic_DNA"/>
</dbReference>
<proteinExistence type="predicted"/>
<accession>A0A6B9F5Z4</accession>
<dbReference type="GeneID" id="43370799"/>
<dbReference type="Proteomes" id="UP000428325">
    <property type="component" value="Chromosome"/>
</dbReference>
<keyword evidence="3" id="KW-1185">Reference proteome</keyword>
<dbReference type="KEGG" id="hra:EI982_14595"/>
<gene>
    <name evidence="2" type="ORF">EI982_14595</name>
</gene>
<feature type="transmembrane region" description="Helical" evidence="1">
    <location>
        <begin position="25"/>
        <end position="48"/>
    </location>
</feature>
<organism evidence="2 3">
    <name type="scientific">Haloplanus rallus</name>
    <dbReference type="NCBI Taxonomy" id="1816183"/>
    <lineage>
        <taxon>Archaea</taxon>
        <taxon>Methanobacteriati</taxon>
        <taxon>Methanobacteriota</taxon>
        <taxon>Stenosarchaea group</taxon>
        <taxon>Halobacteria</taxon>
        <taxon>Halobacteriales</taxon>
        <taxon>Haloferacaceae</taxon>
        <taxon>Haloplanus</taxon>
    </lineage>
</organism>
<evidence type="ECO:0000313" key="3">
    <source>
        <dbReference type="Proteomes" id="UP000428325"/>
    </source>
</evidence>
<evidence type="ECO:0000313" key="2">
    <source>
        <dbReference type="EMBL" id="QGX95926.1"/>
    </source>
</evidence>
<protein>
    <submittedName>
        <fullName evidence="2">Uncharacterized protein</fullName>
    </submittedName>
</protein>
<keyword evidence="1" id="KW-0472">Membrane</keyword>
<keyword evidence="1" id="KW-0812">Transmembrane</keyword>
<name>A0A6B9F5Z4_9EURY</name>
<dbReference type="AlphaFoldDB" id="A0A6B9F5Z4"/>